<dbReference type="AlphaFoldDB" id="A0AAD4YHM0"/>
<keyword evidence="4" id="KW-0496">Mitochondrion</keyword>
<geneLocation type="mitochondrion" evidence="4"/>
<protein>
    <recommendedName>
        <fullName evidence="6">Glucose-methanol-choline oxidoreductase N-terminal domain-containing protein</fullName>
    </recommendedName>
</protein>
<sequence>MRIRTPTLLTSERVGGVPLSLDQHSMPGVLRSAFLFVSSDETRSELPPGLTLADEPYSLANSLPYPSYIKFVFNAKNFPSEDYYDYIIVGGGTAGCPLAATLSQSYRVLVLERGGVPYGNPNLMTQERFLATLTEVDTFDSHAQAEDGVPNARGHILGGNSSINAGFYSGADQQFYQKSGGT</sequence>
<organism evidence="4 5">
    <name type="scientific">Prunus dulcis</name>
    <name type="common">Almond</name>
    <name type="synonym">Amygdalus dulcis</name>
    <dbReference type="NCBI Taxonomy" id="3755"/>
    <lineage>
        <taxon>Eukaryota</taxon>
        <taxon>Viridiplantae</taxon>
        <taxon>Streptophyta</taxon>
        <taxon>Embryophyta</taxon>
        <taxon>Tracheophyta</taxon>
        <taxon>Spermatophyta</taxon>
        <taxon>Magnoliopsida</taxon>
        <taxon>eudicotyledons</taxon>
        <taxon>Gunneridae</taxon>
        <taxon>Pentapetalae</taxon>
        <taxon>rosids</taxon>
        <taxon>fabids</taxon>
        <taxon>Rosales</taxon>
        <taxon>Rosaceae</taxon>
        <taxon>Amygdaloideae</taxon>
        <taxon>Amygdaleae</taxon>
        <taxon>Prunus</taxon>
    </lineage>
</organism>
<evidence type="ECO:0000313" key="4">
    <source>
        <dbReference type="EMBL" id="KAI5311527.1"/>
    </source>
</evidence>
<keyword evidence="5" id="KW-1185">Reference proteome</keyword>
<evidence type="ECO:0000313" key="5">
    <source>
        <dbReference type="Proteomes" id="UP001054821"/>
    </source>
</evidence>
<keyword evidence="2" id="KW-0285">Flavoprotein</keyword>
<name>A0AAD4YHM0_PRUDU</name>
<dbReference type="InterPro" id="IPR036188">
    <property type="entry name" value="FAD/NAD-bd_sf"/>
</dbReference>
<dbReference type="PANTHER" id="PTHR45968:SF2">
    <property type="entry name" value="(R)-MANDELONITRILE LYASE-LIKE"/>
    <property type="match status" value="1"/>
</dbReference>
<dbReference type="InterPro" id="IPR051871">
    <property type="entry name" value="GMC_Oxidoreductase-Related"/>
</dbReference>
<accession>A0AAD4YHM0</accession>
<dbReference type="PANTHER" id="PTHR45968">
    <property type="entry name" value="OSJNBA0019K04.7 PROTEIN"/>
    <property type="match status" value="1"/>
</dbReference>
<dbReference type="Proteomes" id="UP001054821">
    <property type="component" value="Mitochondrion MT"/>
</dbReference>
<comment type="caution">
    <text evidence="4">The sequence shown here is derived from an EMBL/GenBank/DDBJ whole genome shotgun (WGS) entry which is preliminary data.</text>
</comment>
<keyword evidence="3" id="KW-0274">FAD</keyword>
<dbReference type="SUPFAM" id="SSF51905">
    <property type="entry name" value="FAD/NAD(P)-binding domain"/>
    <property type="match status" value="1"/>
</dbReference>
<evidence type="ECO:0000256" key="1">
    <source>
        <dbReference type="ARBA" id="ARBA00001974"/>
    </source>
</evidence>
<dbReference type="Gene3D" id="3.50.50.60">
    <property type="entry name" value="FAD/NAD(P)-binding domain"/>
    <property type="match status" value="1"/>
</dbReference>
<evidence type="ECO:0000256" key="2">
    <source>
        <dbReference type="ARBA" id="ARBA00022630"/>
    </source>
</evidence>
<proteinExistence type="predicted"/>
<dbReference type="EMBL" id="JAJFAZ020000010">
    <property type="protein sequence ID" value="KAI5311527.1"/>
    <property type="molecule type" value="Genomic_DNA"/>
</dbReference>
<gene>
    <name evidence="4" type="ORF">L3X38_000253</name>
</gene>
<comment type="cofactor">
    <cofactor evidence="1">
        <name>FAD</name>
        <dbReference type="ChEBI" id="CHEBI:57692"/>
    </cofactor>
</comment>
<evidence type="ECO:0008006" key="6">
    <source>
        <dbReference type="Google" id="ProtNLM"/>
    </source>
</evidence>
<reference evidence="4 5" key="1">
    <citation type="journal article" date="2022" name="G3 (Bethesda)">
        <title>Whole-genome sequence and methylome profiling of the almond [Prunus dulcis (Mill.) D.A. Webb] cultivar 'Nonpareil'.</title>
        <authorList>
            <person name="D'Amico-Willman K.M."/>
            <person name="Ouma W.Z."/>
            <person name="Meulia T."/>
            <person name="Sideli G.M."/>
            <person name="Gradziel T.M."/>
            <person name="Fresnedo-Ramirez J."/>
        </authorList>
    </citation>
    <scope>NUCLEOTIDE SEQUENCE [LARGE SCALE GENOMIC DNA]</scope>
    <source>
        <strain evidence="4">Clone GOH B32 T37-40</strain>
    </source>
</reference>
<evidence type="ECO:0000256" key="3">
    <source>
        <dbReference type="ARBA" id="ARBA00022827"/>
    </source>
</evidence>